<dbReference type="InterPro" id="IPR011991">
    <property type="entry name" value="ArsR-like_HTH"/>
</dbReference>
<comment type="caution">
    <text evidence="5">The sequence shown here is derived from an EMBL/GenBank/DDBJ whole genome shotgun (WGS) entry which is preliminary data.</text>
</comment>
<dbReference type="InterPro" id="IPR011008">
    <property type="entry name" value="Dimeric_a/b-barrel"/>
</dbReference>
<dbReference type="PANTHER" id="PTHR30154">
    <property type="entry name" value="LEUCINE-RESPONSIVE REGULATORY PROTEIN"/>
    <property type="match status" value="1"/>
</dbReference>
<evidence type="ECO:0000259" key="4">
    <source>
        <dbReference type="PROSITE" id="PS50956"/>
    </source>
</evidence>
<dbReference type="GO" id="GO:0043200">
    <property type="term" value="P:response to amino acid"/>
    <property type="evidence" value="ECO:0007669"/>
    <property type="project" value="TreeGrafter"/>
</dbReference>
<dbReference type="InterPro" id="IPR019888">
    <property type="entry name" value="Tscrpt_reg_AsnC-like"/>
</dbReference>
<accession>A0A3A8AIE2</accession>
<evidence type="ECO:0000313" key="5">
    <source>
        <dbReference type="EMBL" id="RKF06424.1"/>
    </source>
</evidence>
<dbReference type="InterPro" id="IPR036390">
    <property type="entry name" value="WH_DNA-bd_sf"/>
</dbReference>
<evidence type="ECO:0000256" key="1">
    <source>
        <dbReference type="ARBA" id="ARBA00023015"/>
    </source>
</evidence>
<dbReference type="Pfam" id="PF01037">
    <property type="entry name" value="AsnC_trans_reg"/>
    <property type="match status" value="1"/>
</dbReference>
<dbReference type="InterPro" id="IPR036388">
    <property type="entry name" value="WH-like_DNA-bd_sf"/>
</dbReference>
<proteinExistence type="predicted"/>
<gene>
    <name evidence="5" type="ORF">DEM25_012505</name>
</gene>
<organism evidence="5 6">
    <name type="scientific">Oceaniradius stylonematis</name>
    <dbReference type="NCBI Taxonomy" id="2184161"/>
    <lineage>
        <taxon>Bacteria</taxon>
        <taxon>Pseudomonadati</taxon>
        <taxon>Pseudomonadota</taxon>
        <taxon>Alphaproteobacteria</taxon>
        <taxon>Hyphomicrobiales</taxon>
        <taxon>Ahrensiaceae</taxon>
        <taxon>Oceaniradius</taxon>
    </lineage>
</organism>
<dbReference type="GO" id="GO:0043565">
    <property type="term" value="F:sequence-specific DNA binding"/>
    <property type="evidence" value="ECO:0007669"/>
    <property type="project" value="InterPro"/>
</dbReference>
<dbReference type="EMBL" id="QFWV02000007">
    <property type="protein sequence ID" value="RKF06424.1"/>
    <property type="molecule type" value="Genomic_DNA"/>
</dbReference>
<evidence type="ECO:0000256" key="3">
    <source>
        <dbReference type="ARBA" id="ARBA00023163"/>
    </source>
</evidence>
<dbReference type="PANTHER" id="PTHR30154:SF46">
    <property type="entry name" value="TRANSCRIPTIONAL REGULATORY PROTEIN"/>
    <property type="match status" value="1"/>
</dbReference>
<reference evidence="5 6" key="1">
    <citation type="journal article" date="2018" name="Int. J. Syst. Bacteriol.">
        <title>Oceaniradius stylonemae gen. nov., sp. nov., isolated from a red alga, Stylonema cornu-cervi.</title>
        <authorList>
            <person name="Jeong S."/>
        </authorList>
    </citation>
    <scope>NUCLEOTIDE SEQUENCE [LARGE SCALE GENOMIC DNA]</scope>
    <source>
        <strain evidence="5 6">StC1</strain>
    </source>
</reference>
<dbReference type="CDD" id="cd00090">
    <property type="entry name" value="HTH_ARSR"/>
    <property type="match status" value="1"/>
</dbReference>
<feature type="domain" description="HTH asnC-type" evidence="4">
    <location>
        <begin position="12"/>
        <end position="73"/>
    </location>
</feature>
<dbReference type="Gene3D" id="1.10.10.10">
    <property type="entry name" value="Winged helix-like DNA-binding domain superfamily/Winged helix DNA-binding domain"/>
    <property type="match status" value="1"/>
</dbReference>
<dbReference type="Pfam" id="PF13412">
    <property type="entry name" value="HTH_24"/>
    <property type="match status" value="1"/>
</dbReference>
<keyword evidence="6" id="KW-1185">Reference proteome</keyword>
<dbReference type="InterPro" id="IPR019887">
    <property type="entry name" value="Tscrpt_reg_AsnC/Lrp_C"/>
</dbReference>
<dbReference type="PRINTS" id="PR00033">
    <property type="entry name" value="HTHASNC"/>
</dbReference>
<evidence type="ECO:0000313" key="6">
    <source>
        <dbReference type="Proteomes" id="UP000246132"/>
    </source>
</evidence>
<dbReference type="Gene3D" id="3.30.70.920">
    <property type="match status" value="1"/>
</dbReference>
<dbReference type="PROSITE" id="PS50956">
    <property type="entry name" value="HTH_ASNC_2"/>
    <property type="match status" value="1"/>
</dbReference>
<dbReference type="OrthoDB" id="9812082at2"/>
<sequence length="164" mass="18027">MNWRNCVNDPALDRQDRTILAALQQNGRLTNNELADQIGLSPSQCSRRRARLEETGLISGYHAVIDRERAGFALVSIISVTLATHTEGNAERFARLVRASPNILEAHALTGEMDYSIKVVTEDLHALSDFINRTLLAHEAVQNVKTAIVLNTVKDTSALPLAAE</sequence>
<dbReference type="GO" id="GO:0006355">
    <property type="term" value="P:regulation of DNA-templated transcription"/>
    <property type="evidence" value="ECO:0007669"/>
    <property type="project" value="UniProtKB-ARBA"/>
</dbReference>
<dbReference type="SMART" id="SM00344">
    <property type="entry name" value="HTH_ASNC"/>
    <property type="match status" value="1"/>
</dbReference>
<dbReference type="SUPFAM" id="SSF54909">
    <property type="entry name" value="Dimeric alpha+beta barrel"/>
    <property type="match status" value="1"/>
</dbReference>
<dbReference type="InterPro" id="IPR000485">
    <property type="entry name" value="AsnC-type_HTH_dom"/>
</dbReference>
<protein>
    <submittedName>
        <fullName evidence="5">Lrp/AsnC family transcriptional regulator</fullName>
    </submittedName>
</protein>
<keyword evidence="2" id="KW-0238">DNA-binding</keyword>
<keyword evidence="1" id="KW-0805">Transcription regulation</keyword>
<dbReference type="AlphaFoldDB" id="A0A3A8AIE2"/>
<keyword evidence="3" id="KW-0804">Transcription</keyword>
<dbReference type="SUPFAM" id="SSF46785">
    <property type="entry name" value="Winged helix' DNA-binding domain"/>
    <property type="match status" value="1"/>
</dbReference>
<dbReference type="GO" id="GO:0005829">
    <property type="term" value="C:cytosol"/>
    <property type="evidence" value="ECO:0007669"/>
    <property type="project" value="TreeGrafter"/>
</dbReference>
<evidence type="ECO:0000256" key="2">
    <source>
        <dbReference type="ARBA" id="ARBA00023125"/>
    </source>
</evidence>
<name>A0A3A8AIE2_9HYPH</name>
<dbReference type="Proteomes" id="UP000246132">
    <property type="component" value="Unassembled WGS sequence"/>
</dbReference>